<organism evidence="2 3">
    <name type="scientific">Rhodocollybia butyracea</name>
    <dbReference type="NCBI Taxonomy" id="206335"/>
    <lineage>
        <taxon>Eukaryota</taxon>
        <taxon>Fungi</taxon>
        <taxon>Dikarya</taxon>
        <taxon>Basidiomycota</taxon>
        <taxon>Agaricomycotina</taxon>
        <taxon>Agaricomycetes</taxon>
        <taxon>Agaricomycetidae</taxon>
        <taxon>Agaricales</taxon>
        <taxon>Marasmiineae</taxon>
        <taxon>Omphalotaceae</taxon>
        <taxon>Rhodocollybia</taxon>
    </lineage>
</organism>
<dbReference type="EMBL" id="JADNRY010000705">
    <property type="protein sequence ID" value="KAF9029396.1"/>
    <property type="molecule type" value="Genomic_DNA"/>
</dbReference>
<evidence type="ECO:0000313" key="2">
    <source>
        <dbReference type="EMBL" id="KAF9029396.1"/>
    </source>
</evidence>
<sequence>MSPPLRRPSSPVEKKIGESLNEPTPTSDDDIDSFTEDTGDAEVSDEENSSAAPDAPKVEIKKEKSSLRG</sequence>
<evidence type="ECO:0000256" key="1">
    <source>
        <dbReference type="SAM" id="MobiDB-lite"/>
    </source>
</evidence>
<feature type="compositionally biased region" description="Basic and acidic residues" evidence="1">
    <location>
        <begin position="56"/>
        <end position="69"/>
    </location>
</feature>
<dbReference type="AlphaFoldDB" id="A0A9P5P6L3"/>
<reference evidence="2" key="1">
    <citation type="submission" date="2020-11" db="EMBL/GenBank/DDBJ databases">
        <authorList>
            <consortium name="DOE Joint Genome Institute"/>
            <person name="Ahrendt S."/>
            <person name="Riley R."/>
            <person name="Andreopoulos W."/>
            <person name="Labutti K."/>
            <person name="Pangilinan J."/>
            <person name="Ruiz-Duenas F.J."/>
            <person name="Barrasa J.M."/>
            <person name="Sanchez-Garcia M."/>
            <person name="Camarero S."/>
            <person name="Miyauchi S."/>
            <person name="Serrano A."/>
            <person name="Linde D."/>
            <person name="Babiker R."/>
            <person name="Drula E."/>
            <person name="Ayuso-Fernandez I."/>
            <person name="Pacheco R."/>
            <person name="Padilla G."/>
            <person name="Ferreira P."/>
            <person name="Barriuso J."/>
            <person name="Kellner H."/>
            <person name="Castanera R."/>
            <person name="Alfaro M."/>
            <person name="Ramirez L."/>
            <person name="Pisabarro A.G."/>
            <person name="Kuo A."/>
            <person name="Tritt A."/>
            <person name="Lipzen A."/>
            <person name="He G."/>
            <person name="Yan M."/>
            <person name="Ng V."/>
            <person name="Cullen D."/>
            <person name="Martin F."/>
            <person name="Rosso M.-N."/>
            <person name="Henrissat B."/>
            <person name="Hibbett D."/>
            <person name="Martinez A.T."/>
            <person name="Grigoriev I.V."/>
        </authorList>
    </citation>
    <scope>NUCLEOTIDE SEQUENCE</scope>
    <source>
        <strain evidence="2">AH 40177</strain>
    </source>
</reference>
<feature type="compositionally biased region" description="Acidic residues" evidence="1">
    <location>
        <begin position="27"/>
        <end position="48"/>
    </location>
</feature>
<gene>
    <name evidence="2" type="ORF">BDP27DRAFT_1436608</name>
</gene>
<evidence type="ECO:0000313" key="3">
    <source>
        <dbReference type="Proteomes" id="UP000772434"/>
    </source>
</evidence>
<name>A0A9P5P6L3_9AGAR</name>
<comment type="caution">
    <text evidence="2">The sequence shown here is derived from an EMBL/GenBank/DDBJ whole genome shotgun (WGS) entry which is preliminary data.</text>
</comment>
<feature type="region of interest" description="Disordered" evidence="1">
    <location>
        <begin position="1"/>
        <end position="69"/>
    </location>
</feature>
<dbReference type="Proteomes" id="UP000772434">
    <property type="component" value="Unassembled WGS sequence"/>
</dbReference>
<proteinExistence type="predicted"/>
<protein>
    <submittedName>
        <fullName evidence="2">Uncharacterized protein</fullName>
    </submittedName>
</protein>
<accession>A0A9P5P6L3</accession>
<keyword evidence="3" id="KW-1185">Reference proteome</keyword>